<dbReference type="CDD" id="cd04476">
    <property type="entry name" value="RPA1_DBD_C"/>
    <property type="match status" value="1"/>
</dbReference>
<evidence type="ECO:0000259" key="12">
    <source>
        <dbReference type="Pfam" id="PF04057"/>
    </source>
</evidence>
<dbReference type="CDD" id="cd04477">
    <property type="entry name" value="RPA1N"/>
    <property type="match status" value="1"/>
</dbReference>
<keyword evidence="16" id="KW-1185">Reference proteome</keyword>
<comment type="subunit">
    <text evidence="9">Component of the heterotrimeric canonical replication protein A complex (RPA).</text>
</comment>
<evidence type="ECO:0000256" key="7">
    <source>
        <dbReference type="ARBA" id="ARBA00023125"/>
    </source>
</evidence>
<feature type="compositionally biased region" description="Polar residues" evidence="10">
    <location>
        <begin position="136"/>
        <end position="156"/>
    </location>
</feature>
<reference evidence="15 16" key="1">
    <citation type="submission" date="2020-12" db="EMBL/GenBank/DDBJ databases">
        <title>Metabolic potential, ecology and presence of endohyphal bacteria is reflected in genomic diversity of Mucoromycotina.</title>
        <authorList>
            <person name="Muszewska A."/>
            <person name="Okrasinska A."/>
            <person name="Steczkiewicz K."/>
            <person name="Drgas O."/>
            <person name="Orlowska M."/>
            <person name="Perlinska-Lenart U."/>
            <person name="Aleksandrzak-Piekarczyk T."/>
            <person name="Szatraj K."/>
            <person name="Zielenkiewicz U."/>
            <person name="Pilsyk S."/>
            <person name="Malc E."/>
            <person name="Mieczkowski P."/>
            <person name="Kruszewska J.S."/>
            <person name="Biernat P."/>
            <person name="Pawlowska J."/>
        </authorList>
    </citation>
    <scope>NUCLEOTIDE SEQUENCE [LARGE SCALE GENOMIC DNA]</scope>
    <source>
        <strain evidence="15 16">CBS 142.35</strain>
    </source>
</reference>
<gene>
    <name evidence="15" type="ORF">INT45_013912</name>
</gene>
<dbReference type="InterPro" id="IPR004591">
    <property type="entry name" value="Rfa1"/>
</dbReference>
<feature type="domain" description="Replication factor-A protein 1 N-terminal" evidence="12">
    <location>
        <begin position="4"/>
        <end position="102"/>
    </location>
</feature>
<dbReference type="InterPro" id="IPR047192">
    <property type="entry name" value="Euk_RPA1_DBD_C"/>
</dbReference>
<dbReference type="SUPFAM" id="SSF50249">
    <property type="entry name" value="Nucleic acid-binding proteins"/>
    <property type="match status" value="4"/>
</dbReference>
<dbReference type="InterPro" id="IPR031657">
    <property type="entry name" value="REPA_OB_2"/>
</dbReference>
<feature type="non-terminal residue" evidence="15">
    <location>
        <position position="1"/>
    </location>
</feature>
<dbReference type="OrthoDB" id="1751331at2759"/>
<dbReference type="GO" id="GO:0006310">
    <property type="term" value="P:DNA recombination"/>
    <property type="evidence" value="ECO:0007669"/>
    <property type="project" value="InterPro"/>
</dbReference>
<dbReference type="GO" id="GO:0005662">
    <property type="term" value="C:DNA replication factor A complex"/>
    <property type="evidence" value="ECO:0007669"/>
    <property type="project" value="UniProtKB-ARBA"/>
</dbReference>
<comment type="function">
    <text evidence="9">As part of the replication protein A (RPA/RP-A), a single-stranded DNA-binding heterotrimeric complex, may play an essential role in DNA replication, recombination and repair. Binds and stabilizes single-stranded DNA intermediates, preventing complementary DNA reannealing and recruiting different proteins involved in DNA metabolism.</text>
</comment>
<evidence type="ECO:0000256" key="8">
    <source>
        <dbReference type="ARBA" id="ARBA00023242"/>
    </source>
</evidence>
<dbReference type="Gene3D" id="2.40.50.140">
    <property type="entry name" value="Nucleic acid-binding proteins"/>
    <property type="match status" value="4"/>
</dbReference>
<evidence type="ECO:0000313" key="15">
    <source>
        <dbReference type="EMBL" id="KAG2218604.1"/>
    </source>
</evidence>
<dbReference type="GO" id="GO:0006281">
    <property type="term" value="P:DNA repair"/>
    <property type="evidence" value="ECO:0007669"/>
    <property type="project" value="InterPro"/>
</dbReference>
<accession>A0A8H7VL44</accession>
<dbReference type="FunFam" id="2.40.50.140:FF:000064">
    <property type="entry name" value="Replication protein A subunit"/>
    <property type="match status" value="1"/>
</dbReference>
<dbReference type="GO" id="GO:0008270">
    <property type="term" value="F:zinc ion binding"/>
    <property type="evidence" value="ECO:0007669"/>
    <property type="project" value="UniProtKB-KW"/>
</dbReference>
<evidence type="ECO:0000256" key="6">
    <source>
        <dbReference type="ARBA" id="ARBA00022833"/>
    </source>
</evidence>
<dbReference type="PANTHER" id="PTHR47165:SF4">
    <property type="entry name" value="OS03G0429900 PROTEIN"/>
    <property type="match status" value="1"/>
</dbReference>
<evidence type="ECO:0000256" key="2">
    <source>
        <dbReference type="ARBA" id="ARBA00005690"/>
    </source>
</evidence>
<comment type="caution">
    <text evidence="15">The sequence shown here is derived from an EMBL/GenBank/DDBJ whole genome shotgun (WGS) entry which is preliminary data.</text>
</comment>
<keyword evidence="8 9" id="KW-0539">Nucleus</keyword>
<dbReference type="FunFam" id="2.40.50.140:FF:000117">
    <property type="entry name" value="Replication protein A subunit"/>
    <property type="match status" value="1"/>
</dbReference>
<comment type="similarity">
    <text evidence="2 9">Belongs to the replication factor A protein 1 family.</text>
</comment>
<dbReference type="CDD" id="cd04475">
    <property type="entry name" value="RPA1_DBD_B"/>
    <property type="match status" value="1"/>
</dbReference>
<feature type="domain" description="OB" evidence="11">
    <location>
        <begin position="177"/>
        <end position="261"/>
    </location>
</feature>
<dbReference type="InterPro" id="IPR004365">
    <property type="entry name" value="NA-bd_OB_tRNA"/>
</dbReference>
<evidence type="ECO:0000256" key="1">
    <source>
        <dbReference type="ARBA" id="ARBA00004123"/>
    </source>
</evidence>
<dbReference type="PANTHER" id="PTHR47165">
    <property type="entry name" value="OS03G0429900 PROTEIN"/>
    <property type="match status" value="1"/>
</dbReference>
<feature type="compositionally biased region" description="Low complexity" evidence="10">
    <location>
        <begin position="118"/>
        <end position="135"/>
    </location>
</feature>
<dbReference type="CDD" id="cd04474">
    <property type="entry name" value="RPA1_DBD_A"/>
    <property type="match status" value="1"/>
</dbReference>
<keyword evidence="3 9" id="KW-0235">DNA replication</keyword>
<evidence type="ECO:0000256" key="9">
    <source>
        <dbReference type="RuleBase" id="RU364130"/>
    </source>
</evidence>
<keyword evidence="7 9" id="KW-0238">DNA-binding</keyword>
<dbReference type="GO" id="GO:0003677">
    <property type="term" value="F:DNA binding"/>
    <property type="evidence" value="ECO:0007669"/>
    <property type="project" value="UniProtKB-KW"/>
</dbReference>
<evidence type="ECO:0000256" key="5">
    <source>
        <dbReference type="ARBA" id="ARBA00022771"/>
    </source>
</evidence>
<dbReference type="Pfam" id="PF04057">
    <property type="entry name" value="Rep-A_N"/>
    <property type="match status" value="1"/>
</dbReference>
<feature type="domain" description="Replication factor A C-terminal" evidence="13">
    <location>
        <begin position="441"/>
        <end position="582"/>
    </location>
</feature>
<protein>
    <recommendedName>
        <fullName evidence="9">Replication protein A subunit</fullName>
    </recommendedName>
</protein>
<evidence type="ECO:0000256" key="3">
    <source>
        <dbReference type="ARBA" id="ARBA00022705"/>
    </source>
</evidence>
<evidence type="ECO:0000256" key="4">
    <source>
        <dbReference type="ARBA" id="ARBA00022723"/>
    </source>
</evidence>
<feature type="domain" description="Replication protein A OB" evidence="14">
    <location>
        <begin position="286"/>
        <end position="382"/>
    </location>
</feature>
<dbReference type="NCBIfam" id="TIGR00617">
    <property type="entry name" value="rpa1"/>
    <property type="match status" value="1"/>
</dbReference>
<dbReference type="Proteomes" id="UP000646827">
    <property type="component" value="Unassembled WGS sequence"/>
</dbReference>
<dbReference type="AlphaFoldDB" id="A0A8H7VL44"/>
<dbReference type="EMBL" id="JAEPRB010000220">
    <property type="protein sequence ID" value="KAG2218604.1"/>
    <property type="molecule type" value="Genomic_DNA"/>
</dbReference>
<sequence length="592" mass="65628">NMELTKNAIKTLYDSRGESSSAEHPILQVINVKPVQAQAGTRYRVILSDGTHFMQAMLSTQNNELAANNTLQRWSLIRLLESICNEVNGRRILIILGVEVVGESRTKIGDPKSIEGGNASPSASTTSAQPSNSSSVQPMDISSGSNGPITQSTGRTNSALESSLFPITGLNPYQNKWTIKARVTAKSPIKTWHNSKGEGKLFNVNLLDKSGEIKATAFKDQVDRLYNLFEEGKVYYISKARVTMARRQFSTLDNEYELVLEHQTEIELCSDEVSIPKVNYNFVRVADVEQREINSTIDLIGIVRDDNGVNEIIAKASGKPMKKRELVVVDDSEKEIRVTIWGNDAEEFDSSGNPVVAFRGLRVGDFGGRSLSLTMGGSVKTNLDIPETTKLKHWYASQSSDASYTTFSSQAIGSIGQQSNTRITLNQVKQDNLGSSEKPDYFSARATVVFMKSENPAYPGCPECKKKMVNDENGWRCEKCSKQYPEPTWRYVLTASVEDATAQLFVQLFDDQATTIVGISANEAMRLKDTDADAFSKAMNEGLFKTYNFKIRAKSETFNDTTRVKYSVVEATPISYVQEARDMVTTLDKLSI</sequence>
<evidence type="ECO:0000256" key="10">
    <source>
        <dbReference type="SAM" id="MobiDB-lite"/>
    </source>
</evidence>
<dbReference type="Pfam" id="PF08646">
    <property type="entry name" value="Rep_fac-A_C"/>
    <property type="match status" value="1"/>
</dbReference>
<organism evidence="15 16">
    <name type="scientific">Circinella minor</name>
    <dbReference type="NCBI Taxonomy" id="1195481"/>
    <lineage>
        <taxon>Eukaryota</taxon>
        <taxon>Fungi</taxon>
        <taxon>Fungi incertae sedis</taxon>
        <taxon>Mucoromycota</taxon>
        <taxon>Mucoromycotina</taxon>
        <taxon>Mucoromycetes</taxon>
        <taxon>Mucorales</taxon>
        <taxon>Lichtheimiaceae</taxon>
        <taxon>Circinella</taxon>
    </lineage>
</organism>
<keyword evidence="5 9" id="KW-0863">Zinc-finger</keyword>
<evidence type="ECO:0000259" key="13">
    <source>
        <dbReference type="Pfam" id="PF08646"/>
    </source>
</evidence>
<dbReference type="InterPro" id="IPR013955">
    <property type="entry name" value="Rep_factor-A_C"/>
</dbReference>
<dbReference type="FunFam" id="2.40.50.140:FF:000041">
    <property type="entry name" value="Replication protein A subunit"/>
    <property type="match status" value="1"/>
</dbReference>
<name>A0A8H7VL44_9FUNG</name>
<keyword evidence="4 9" id="KW-0479">Metal-binding</keyword>
<evidence type="ECO:0000259" key="11">
    <source>
        <dbReference type="Pfam" id="PF01336"/>
    </source>
</evidence>
<dbReference type="GO" id="GO:0006260">
    <property type="term" value="P:DNA replication"/>
    <property type="evidence" value="ECO:0007669"/>
    <property type="project" value="UniProtKB-KW"/>
</dbReference>
<proteinExistence type="inferred from homology"/>
<comment type="subcellular location">
    <subcellularLocation>
        <location evidence="1 9">Nucleus</location>
    </subcellularLocation>
</comment>
<dbReference type="GO" id="GO:0000781">
    <property type="term" value="C:chromosome, telomeric region"/>
    <property type="evidence" value="ECO:0007669"/>
    <property type="project" value="UniProtKB-ARBA"/>
</dbReference>
<dbReference type="FunFam" id="2.40.50.140:FF:000090">
    <property type="entry name" value="Replication protein A subunit"/>
    <property type="match status" value="1"/>
</dbReference>
<dbReference type="Pfam" id="PF01336">
    <property type="entry name" value="tRNA_anti-codon"/>
    <property type="match status" value="1"/>
</dbReference>
<dbReference type="InterPro" id="IPR012340">
    <property type="entry name" value="NA-bd_OB-fold"/>
</dbReference>
<keyword evidence="6 9" id="KW-0862">Zinc</keyword>
<evidence type="ECO:0000259" key="14">
    <source>
        <dbReference type="Pfam" id="PF16900"/>
    </source>
</evidence>
<dbReference type="InterPro" id="IPR007199">
    <property type="entry name" value="Rep_factor-A_N"/>
</dbReference>
<feature type="region of interest" description="Disordered" evidence="10">
    <location>
        <begin position="107"/>
        <end position="156"/>
    </location>
</feature>
<dbReference type="Pfam" id="PF16900">
    <property type="entry name" value="REPA_OB_2"/>
    <property type="match status" value="1"/>
</dbReference>
<dbReference type="GO" id="GO:0007004">
    <property type="term" value="P:telomere maintenance via telomerase"/>
    <property type="evidence" value="ECO:0007669"/>
    <property type="project" value="UniProtKB-ARBA"/>
</dbReference>
<evidence type="ECO:0000313" key="16">
    <source>
        <dbReference type="Proteomes" id="UP000646827"/>
    </source>
</evidence>